<keyword evidence="16" id="KW-0804">Transcription</keyword>
<evidence type="ECO:0000256" key="17">
    <source>
        <dbReference type="ARBA" id="ARBA00023242"/>
    </source>
</evidence>
<keyword evidence="11" id="KW-0418">Kinase</keyword>
<dbReference type="AlphaFoldDB" id="A0A8K0E7L8"/>
<feature type="region of interest" description="Disordered" evidence="22">
    <location>
        <begin position="451"/>
        <end position="503"/>
    </location>
</feature>
<dbReference type="GO" id="GO:0043565">
    <property type="term" value="F:sequence-specific DNA binding"/>
    <property type="evidence" value="ECO:0007669"/>
    <property type="project" value="InterPro"/>
</dbReference>
<evidence type="ECO:0000256" key="9">
    <source>
        <dbReference type="ARBA" id="ARBA00022737"/>
    </source>
</evidence>
<protein>
    <recommendedName>
        <fullName evidence="4">non-specific serine/threonine protein kinase</fullName>
        <ecNumber evidence="4">2.7.11.1</ecNumber>
    </recommendedName>
</protein>
<dbReference type="PROSITE" id="PS50811">
    <property type="entry name" value="WRKY"/>
    <property type="match status" value="2"/>
</dbReference>
<dbReference type="PROSITE" id="PS50011">
    <property type="entry name" value="PROTEIN_KINASE_DOM"/>
    <property type="match status" value="1"/>
</dbReference>
<evidence type="ECO:0000256" key="21">
    <source>
        <dbReference type="PROSITE-ProRule" id="PRU10141"/>
    </source>
</evidence>
<dbReference type="Gene3D" id="1.10.510.10">
    <property type="entry name" value="Transferase(Phosphotransferase) domain 1"/>
    <property type="match status" value="1"/>
</dbReference>
<dbReference type="GO" id="GO:0005886">
    <property type="term" value="C:plasma membrane"/>
    <property type="evidence" value="ECO:0007669"/>
    <property type="project" value="UniProtKB-SubCell"/>
</dbReference>
<evidence type="ECO:0000256" key="4">
    <source>
        <dbReference type="ARBA" id="ARBA00012513"/>
    </source>
</evidence>
<dbReference type="PROSITE" id="PS00107">
    <property type="entry name" value="PROTEIN_KINASE_ATP"/>
    <property type="match status" value="1"/>
</dbReference>
<feature type="compositionally biased region" description="Polar residues" evidence="22">
    <location>
        <begin position="301"/>
        <end position="310"/>
    </location>
</feature>
<keyword evidence="7" id="KW-0597">Phosphoprotein</keyword>
<evidence type="ECO:0000256" key="20">
    <source>
        <dbReference type="ARBA" id="ARBA00048679"/>
    </source>
</evidence>
<dbReference type="CDD" id="cd14066">
    <property type="entry name" value="STKc_IRAK"/>
    <property type="match status" value="1"/>
</dbReference>
<evidence type="ECO:0000256" key="5">
    <source>
        <dbReference type="ARBA" id="ARBA00022475"/>
    </source>
</evidence>
<evidence type="ECO:0000256" key="15">
    <source>
        <dbReference type="ARBA" id="ARBA00023136"/>
    </source>
</evidence>
<dbReference type="InterPro" id="IPR017441">
    <property type="entry name" value="Protein_kinase_ATP_BS"/>
</dbReference>
<dbReference type="Gene3D" id="2.20.25.80">
    <property type="entry name" value="WRKY domain"/>
    <property type="match status" value="2"/>
</dbReference>
<accession>A0A8K0E7L8</accession>
<feature type="domain" description="Protein kinase" evidence="23">
    <location>
        <begin position="539"/>
        <end position="816"/>
    </location>
</feature>
<feature type="region of interest" description="Disordered" evidence="22">
    <location>
        <begin position="173"/>
        <end position="203"/>
    </location>
</feature>
<comment type="catalytic activity">
    <reaction evidence="20">
        <text>L-seryl-[protein] + ATP = O-phospho-L-seryl-[protein] + ADP + H(+)</text>
        <dbReference type="Rhea" id="RHEA:17989"/>
        <dbReference type="Rhea" id="RHEA-COMP:9863"/>
        <dbReference type="Rhea" id="RHEA-COMP:11604"/>
        <dbReference type="ChEBI" id="CHEBI:15378"/>
        <dbReference type="ChEBI" id="CHEBI:29999"/>
        <dbReference type="ChEBI" id="CHEBI:30616"/>
        <dbReference type="ChEBI" id="CHEBI:83421"/>
        <dbReference type="ChEBI" id="CHEBI:456216"/>
        <dbReference type="EC" id="2.7.11.1"/>
    </reaction>
</comment>
<dbReference type="EC" id="2.7.11.1" evidence="4"/>
<evidence type="ECO:0000256" key="22">
    <source>
        <dbReference type="SAM" id="MobiDB-lite"/>
    </source>
</evidence>
<dbReference type="EMBL" id="VOIH02000007">
    <property type="protein sequence ID" value="KAF3442073.1"/>
    <property type="molecule type" value="Genomic_DNA"/>
</dbReference>
<comment type="similarity">
    <text evidence="3">Belongs to the protein kinase superfamily. Ser/Thr protein kinase family.</text>
</comment>
<name>A0A8K0E7L8_9ROSA</name>
<evidence type="ECO:0000256" key="16">
    <source>
        <dbReference type="ARBA" id="ARBA00023163"/>
    </source>
</evidence>
<organism evidence="25 26">
    <name type="scientific">Rhamnella rubrinervis</name>
    <dbReference type="NCBI Taxonomy" id="2594499"/>
    <lineage>
        <taxon>Eukaryota</taxon>
        <taxon>Viridiplantae</taxon>
        <taxon>Streptophyta</taxon>
        <taxon>Embryophyta</taxon>
        <taxon>Tracheophyta</taxon>
        <taxon>Spermatophyta</taxon>
        <taxon>Magnoliopsida</taxon>
        <taxon>eudicotyledons</taxon>
        <taxon>Gunneridae</taxon>
        <taxon>Pentapetalae</taxon>
        <taxon>rosids</taxon>
        <taxon>fabids</taxon>
        <taxon>Rosales</taxon>
        <taxon>Rhamnaceae</taxon>
        <taxon>rhamnoid group</taxon>
        <taxon>Rhamneae</taxon>
        <taxon>Rhamnella</taxon>
    </lineage>
</organism>
<dbReference type="SUPFAM" id="SSF118290">
    <property type="entry name" value="WRKY DNA-binding domain"/>
    <property type="match status" value="2"/>
</dbReference>
<dbReference type="Proteomes" id="UP000796880">
    <property type="component" value="Unassembled WGS sequence"/>
</dbReference>
<dbReference type="SMART" id="SM00774">
    <property type="entry name" value="WRKY"/>
    <property type="match status" value="2"/>
</dbReference>
<dbReference type="OrthoDB" id="783645at2759"/>
<evidence type="ECO:0000256" key="12">
    <source>
        <dbReference type="ARBA" id="ARBA00022840"/>
    </source>
</evidence>
<dbReference type="GO" id="GO:0005524">
    <property type="term" value="F:ATP binding"/>
    <property type="evidence" value="ECO:0007669"/>
    <property type="project" value="UniProtKB-UniRule"/>
</dbReference>
<keyword evidence="17" id="KW-0539">Nucleus</keyword>
<dbReference type="GO" id="GO:0004674">
    <property type="term" value="F:protein serine/threonine kinase activity"/>
    <property type="evidence" value="ECO:0007669"/>
    <property type="project" value="UniProtKB-KW"/>
</dbReference>
<dbReference type="Pfam" id="PF07714">
    <property type="entry name" value="PK_Tyr_Ser-Thr"/>
    <property type="match status" value="1"/>
</dbReference>
<evidence type="ECO:0000256" key="10">
    <source>
        <dbReference type="ARBA" id="ARBA00022741"/>
    </source>
</evidence>
<dbReference type="FunFam" id="1.10.510.10:FF:000032">
    <property type="entry name" value="Serine/threonine-protein kinase PBS1"/>
    <property type="match status" value="1"/>
</dbReference>
<evidence type="ECO:0000256" key="7">
    <source>
        <dbReference type="ARBA" id="ARBA00022553"/>
    </source>
</evidence>
<evidence type="ECO:0000256" key="1">
    <source>
        <dbReference type="ARBA" id="ARBA00004123"/>
    </source>
</evidence>
<dbReference type="InterPro" id="IPR036576">
    <property type="entry name" value="WRKY_dom_sf"/>
</dbReference>
<evidence type="ECO:0000256" key="11">
    <source>
        <dbReference type="ARBA" id="ARBA00022777"/>
    </source>
</evidence>
<comment type="subcellular location">
    <subcellularLocation>
        <location evidence="2">Cell membrane</location>
        <topology evidence="2">Lipid-anchor</topology>
    </subcellularLocation>
    <subcellularLocation>
        <location evidence="1">Nucleus</location>
    </subcellularLocation>
</comment>
<evidence type="ECO:0000256" key="14">
    <source>
        <dbReference type="ARBA" id="ARBA00023125"/>
    </source>
</evidence>
<keyword evidence="8" id="KW-0808">Transferase</keyword>
<gene>
    <name evidence="25" type="ORF">FNV43_RR15989</name>
</gene>
<evidence type="ECO:0000313" key="26">
    <source>
        <dbReference type="Proteomes" id="UP000796880"/>
    </source>
</evidence>
<feature type="compositionally biased region" description="Basic and acidic residues" evidence="22">
    <location>
        <begin position="482"/>
        <end position="492"/>
    </location>
</feature>
<dbReference type="FunFam" id="2.20.25.80:FF:000006">
    <property type="entry name" value="WRKY transcription factor"/>
    <property type="match status" value="2"/>
</dbReference>
<keyword evidence="15" id="KW-0472">Membrane</keyword>
<dbReference type="PANTHER" id="PTHR47985">
    <property type="entry name" value="OS07G0668900 PROTEIN"/>
    <property type="match status" value="1"/>
</dbReference>
<feature type="compositionally biased region" description="Basic and acidic residues" evidence="22">
    <location>
        <begin position="287"/>
        <end position="300"/>
    </location>
</feature>
<dbReference type="PANTHER" id="PTHR47985:SF2">
    <property type="entry name" value="SERINE_THREONINE-PROTEIN KINASE PBL7-RELATED"/>
    <property type="match status" value="1"/>
</dbReference>
<dbReference type="InterPro" id="IPR000719">
    <property type="entry name" value="Prot_kinase_dom"/>
</dbReference>
<evidence type="ECO:0000256" key="8">
    <source>
        <dbReference type="ARBA" id="ARBA00022679"/>
    </source>
</evidence>
<comment type="caution">
    <text evidence="25">The sequence shown here is derived from an EMBL/GenBank/DDBJ whole genome shotgun (WGS) entry which is preliminary data.</text>
</comment>
<keyword evidence="6" id="KW-0723">Serine/threonine-protein kinase</keyword>
<dbReference type="GO" id="GO:0003700">
    <property type="term" value="F:DNA-binding transcription factor activity"/>
    <property type="evidence" value="ECO:0007669"/>
    <property type="project" value="InterPro"/>
</dbReference>
<dbReference type="InterPro" id="IPR001245">
    <property type="entry name" value="Ser-Thr/Tyr_kinase_cat_dom"/>
</dbReference>
<dbReference type="Gene3D" id="3.30.200.20">
    <property type="entry name" value="Phosphorylase Kinase, domain 1"/>
    <property type="match status" value="1"/>
</dbReference>
<keyword evidence="12 21" id="KW-0067">ATP-binding</keyword>
<evidence type="ECO:0000256" key="3">
    <source>
        <dbReference type="ARBA" id="ARBA00008684"/>
    </source>
</evidence>
<feature type="compositionally biased region" description="Polar residues" evidence="22">
    <location>
        <begin position="276"/>
        <end position="286"/>
    </location>
</feature>
<keyword evidence="18" id="KW-0449">Lipoprotein</keyword>
<keyword evidence="26" id="KW-1185">Reference proteome</keyword>
<dbReference type="InterPro" id="IPR011009">
    <property type="entry name" value="Kinase-like_dom_sf"/>
</dbReference>
<feature type="domain" description="WRKY" evidence="24">
    <location>
        <begin position="197"/>
        <end position="254"/>
    </location>
</feature>
<evidence type="ECO:0000256" key="19">
    <source>
        <dbReference type="ARBA" id="ARBA00047899"/>
    </source>
</evidence>
<keyword evidence="5" id="KW-1003">Cell membrane</keyword>
<proteinExistence type="inferred from homology"/>
<evidence type="ECO:0000256" key="18">
    <source>
        <dbReference type="ARBA" id="ARBA00023288"/>
    </source>
</evidence>
<evidence type="ECO:0000256" key="2">
    <source>
        <dbReference type="ARBA" id="ARBA00004193"/>
    </source>
</evidence>
<keyword evidence="14" id="KW-0238">DNA-binding</keyword>
<dbReference type="SUPFAM" id="SSF56112">
    <property type="entry name" value="Protein kinase-like (PK-like)"/>
    <property type="match status" value="1"/>
</dbReference>
<keyword evidence="10 21" id="KW-0547">Nucleotide-binding</keyword>
<keyword evidence="13" id="KW-0805">Transcription regulation</keyword>
<evidence type="ECO:0000313" key="25">
    <source>
        <dbReference type="EMBL" id="KAF3442073.1"/>
    </source>
</evidence>
<reference evidence="25" key="1">
    <citation type="submission" date="2020-03" db="EMBL/GenBank/DDBJ databases">
        <title>A high-quality chromosome-level genome assembly of a woody plant with both climbing and erect habits, Rhamnella rubrinervis.</title>
        <authorList>
            <person name="Lu Z."/>
            <person name="Yang Y."/>
            <person name="Zhu X."/>
            <person name="Sun Y."/>
        </authorList>
    </citation>
    <scope>NUCLEOTIDE SEQUENCE</scope>
    <source>
        <strain evidence="25">BYM</strain>
        <tissue evidence="25">Leaf</tissue>
    </source>
</reference>
<dbReference type="Pfam" id="PF03106">
    <property type="entry name" value="WRKY"/>
    <property type="match status" value="2"/>
</dbReference>
<evidence type="ECO:0000259" key="23">
    <source>
        <dbReference type="PROSITE" id="PS50011"/>
    </source>
</evidence>
<evidence type="ECO:0000256" key="13">
    <source>
        <dbReference type="ARBA" id="ARBA00023015"/>
    </source>
</evidence>
<evidence type="ECO:0000256" key="6">
    <source>
        <dbReference type="ARBA" id="ARBA00022527"/>
    </source>
</evidence>
<evidence type="ECO:0000259" key="24">
    <source>
        <dbReference type="PROSITE" id="PS50811"/>
    </source>
</evidence>
<feature type="compositionally biased region" description="Basic and acidic residues" evidence="22">
    <location>
        <begin position="840"/>
        <end position="851"/>
    </location>
</feature>
<dbReference type="GO" id="GO:0005634">
    <property type="term" value="C:nucleus"/>
    <property type="evidence" value="ECO:0007669"/>
    <property type="project" value="UniProtKB-SubCell"/>
</dbReference>
<keyword evidence="9" id="KW-0677">Repeat</keyword>
<sequence>MDVKEAERIVIAKPVASRPTCSSFRSFSELLSGAINASPSHTSSETTVPAIRPKTVRFKPMVNPSSAGLFSSQDEITGVAVCHPPDMASKSDGKSAVIYKPLAKVVSKATVSLLANMGNFSNSLQQTPPSLDSRIQHPKLEKYCMRSSQLSSNLHQNLLSQADTNQTIETSKMVPQNQEEDPKSLPSTANSDRPSYDGYNWRKYGQKQVKGSEYPRSYYKCTHPNCPVKKKVERSLDGQIAEIVYKSEHNHSKPQPPRRSSSGTKGLGFASDGTAIDNNTQLQSSHLNERNEGSEGKIENPNETGLSGHSYQGRAPQFYDSLASGGISAGGGTPDNSCGLSGECEEGSKGLEVEDDEPRSKRRKGENPSNEAGTTGDGVQEPRRVVQNSTDSSEIFSDGFRWRKYGQKVVKGNPYPRSYYRCTSLKCNMRKHVERASDDPSAFITTYEGKHNHEMPLRSSNPVSSETDAQPPTTKTKKKKKEKTEKQDKPADQIKLTPDTRVYTNSSLSAKEGSKNGGPDHIAAQTFPFRELAAATRNFRAECLLGEGGFGRVYKGRLESTNQVVAIKQLDRNGLQGNREFLVEVLMLSLLHHHNLVNLIGYCADGDQRLLVYEYMPLGSLEDHLHDISPGKKKLDWSTRMKIAAGAAKGLEYLHDKASPPVIYRNLKCSNILLGEGCHPKLSDFGLAKLGPVGDNTHVSTRVMGTYGYCAPEYAMKGQLTLKSDVYSFGVVLLEIITGRKAIDSSKPTGEQNLVAWARSLFKNRRKFLRMADPVLQGQFPRRCLYQALAAAGMCVQEQPNMRPVIADVVEALDYIASQKYDPDTEPVQSCRFSPGTPRTMRDSEKKAEWW</sequence>
<feature type="region of interest" description="Disordered" evidence="22">
    <location>
        <begin position="245"/>
        <end position="392"/>
    </location>
</feature>
<feature type="binding site" evidence="21">
    <location>
        <position position="568"/>
    </location>
    <ligand>
        <name>ATP</name>
        <dbReference type="ChEBI" id="CHEBI:30616"/>
    </ligand>
</feature>
<comment type="catalytic activity">
    <reaction evidence="19">
        <text>L-threonyl-[protein] + ATP = O-phospho-L-threonyl-[protein] + ADP + H(+)</text>
        <dbReference type="Rhea" id="RHEA:46608"/>
        <dbReference type="Rhea" id="RHEA-COMP:11060"/>
        <dbReference type="Rhea" id="RHEA-COMP:11605"/>
        <dbReference type="ChEBI" id="CHEBI:15378"/>
        <dbReference type="ChEBI" id="CHEBI:30013"/>
        <dbReference type="ChEBI" id="CHEBI:30616"/>
        <dbReference type="ChEBI" id="CHEBI:61977"/>
        <dbReference type="ChEBI" id="CHEBI:456216"/>
        <dbReference type="EC" id="2.7.11.1"/>
    </reaction>
</comment>
<dbReference type="FunFam" id="3.30.200.20:FF:000186">
    <property type="entry name" value="Serine/threonine-protein kinase PBS1"/>
    <property type="match status" value="1"/>
</dbReference>
<feature type="region of interest" description="Disordered" evidence="22">
    <location>
        <begin position="826"/>
        <end position="851"/>
    </location>
</feature>
<dbReference type="InterPro" id="IPR003657">
    <property type="entry name" value="WRKY_dom"/>
</dbReference>
<feature type="domain" description="WRKY" evidence="24">
    <location>
        <begin position="391"/>
        <end position="456"/>
    </location>
</feature>